<gene>
    <name evidence="2" type="ORF">CC1G_03014</name>
</gene>
<reference evidence="2 3" key="1">
    <citation type="journal article" date="2010" name="Proc. Natl. Acad. Sci. U.S.A.">
        <title>Insights into evolution of multicellular fungi from the assembled chromosomes of the mushroom Coprinopsis cinerea (Coprinus cinereus).</title>
        <authorList>
            <person name="Stajich J.E."/>
            <person name="Wilke S.K."/>
            <person name="Ahren D."/>
            <person name="Au C.H."/>
            <person name="Birren B.W."/>
            <person name="Borodovsky M."/>
            <person name="Burns C."/>
            <person name="Canback B."/>
            <person name="Casselton L.A."/>
            <person name="Cheng C.K."/>
            <person name="Deng J."/>
            <person name="Dietrich F.S."/>
            <person name="Fargo D.C."/>
            <person name="Farman M.L."/>
            <person name="Gathman A.C."/>
            <person name="Goldberg J."/>
            <person name="Guigo R."/>
            <person name="Hoegger P.J."/>
            <person name="Hooker J.B."/>
            <person name="Huggins A."/>
            <person name="James T.Y."/>
            <person name="Kamada T."/>
            <person name="Kilaru S."/>
            <person name="Kodira C."/>
            <person name="Kues U."/>
            <person name="Kupfer D."/>
            <person name="Kwan H.S."/>
            <person name="Lomsadze A."/>
            <person name="Li W."/>
            <person name="Lilly W.W."/>
            <person name="Ma L.J."/>
            <person name="Mackey A.J."/>
            <person name="Manning G."/>
            <person name="Martin F."/>
            <person name="Muraguchi H."/>
            <person name="Natvig D.O."/>
            <person name="Palmerini H."/>
            <person name="Ramesh M.A."/>
            <person name="Rehmeyer C.J."/>
            <person name="Roe B.A."/>
            <person name="Shenoy N."/>
            <person name="Stanke M."/>
            <person name="Ter-Hovhannisyan V."/>
            <person name="Tunlid A."/>
            <person name="Velagapudi R."/>
            <person name="Vision T.J."/>
            <person name="Zeng Q."/>
            <person name="Zolan M.E."/>
            <person name="Pukkila P.J."/>
        </authorList>
    </citation>
    <scope>NUCLEOTIDE SEQUENCE [LARGE SCALE GENOMIC DNA]</scope>
    <source>
        <strain evidence="3">Okayama-7 / 130 / ATCC MYA-4618 / FGSC 9003</strain>
    </source>
</reference>
<dbReference type="STRING" id="240176.A8NS34"/>
<feature type="region of interest" description="Disordered" evidence="1">
    <location>
        <begin position="716"/>
        <end position="741"/>
    </location>
</feature>
<dbReference type="RefSeq" id="XP_001835926.2">
    <property type="nucleotide sequence ID" value="XM_001835874.2"/>
</dbReference>
<feature type="compositionally biased region" description="Acidic residues" evidence="1">
    <location>
        <begin position="716"/>
        <end position="728"/>
    </location>
</feature>
<feature type="compositionally biased region" description="Low complexity" evidence="1">
    <location>
        <begin position="678"/>
        <end position="695"/>
    </location>
</feature>
<keyword evidence="3" id="KW-1185">Reference proteome</keyword>
<dbReference type="OMA" id="EICMEAK"/>
<dbReference type="AlphaFoldDB" id="A8NS34"/>
<name>A8NS34_COPC7</name>
<dbReference type="KEGG" id="cci:CC1G_03014"/>
<sequence length="846" mass="96150">MERLCVEVLQLIFFELVDPSPLTLVSRRLYSFSQDPYVRARYFLAHYGPAEAMFQALGRGKLLTERVIDILLSSGAHLSRYLVQIAMHHYFHTQTHFIRTPWVRNVPFGVFVYFMQKAHAKYGDIPRGKGEDDGSLFMTFLKESRFPSHLKSVTWENILEILEQYKFMPFSNRDPIMAQFPLILAIEPRLLPAAVENGFRMDYKYRDFVFRKMFERHTGDTQAEDVANNIRELCQLDPTMFVSRTVAAEVCMEAKYNDVGYGALKQLGKTGDLRFELRTLVEDLLKTFLTTRTIAHSGTGDILRQLYSDYPSTDPIVRLVVITAIFISAENSRLGVQQVHANLEATGLTPLTRKDAYNVLINPFVEKYTTVLDYAREEIGTNGDGGKGLGEAEARGLVEDVARKCLQVGCKGKLLNRLIEGFPHLKDVLVNEVAERHQIRLEEVPSWVGQGSVAYTAKLSGDYARKRSGESPYWDDSEGNVLTRNVEMGSDQAGNDVDRAPREEPLMLSASEHEVLLSDLGDISQESLTNMIRQDELAPTRARRRWFYTFAYPDFGKANYPHDALPVAKCILNQYGTRSKIVAIFLTHAIINDNTQVLFSYLMRTQDSSFSSFKIDLQVPVTLKHFQILARLGRAPSYCIYHCIEAGAPFYLDEDDYISKSDPAKSLISALGVKHEPPNLTIPSSPSSSTRPPSLRGRERLRRLATTSVRSYAVPDSDDDIIMDSDDGLEPRRRKQAPKKSDLQLWIQHLAELQKSENKKFKEQKKIYDAAGCEGTTARFRKNAFLKSLSTQLRSLRKLDIQTREKQGMLGEDLETLDDEDDDDEYTLRPSKRKKTCTHPPISLAL</sequence>
<dbReference type="HOGENOM" id="CLU_021749_0_0_1"/>
<feature type="region of interest" description="Disordered" evidence="1">
    <location>
        <begin position="678"/>
        <end position="701"/>
    </location>
</feature>
<dbReference type="OrthoDB" id="270318at2759"/>
<feature type="compositionally biased region" description="Acidic residues" evidence="1">
    <location>
        <begin position="812"/>
        <end position="825"/>
    </location>
</feature>
<feature type="region of interest" description="Disordered" evidence="1">
    <location>
        <begin position="810"/>
        <end position="846"/>
    </location>
</feature>
<evidence type="ECO:0000313" key="3">
    <source>
        <dbReference type="Proteomes" id="UP000001861"/>
    </source>
</evidence>
<dbReference type="EMBL" id="AACS02000008">
    <property type="protein sequence ID" value="EAU85991.2"/>
    <property type="molecule type" value="Genomic_DNA"/>
</dbReference>
<dbReference type="eggNOG" id="ENOG502SESP">
    <property type="taxonomic scope" value="Eukaryota"/>
</dbReference>
<proteinExistence type="predicted"/>
<dbReference type="GeneID" id="6012463"/>
<protein>
    <submittedName>
        <fullName evidence="2">Uncharacterized protein</fullName>
    </submittedName>
</protein>
<dbReference type="VEuPathDB" id="FungiDB:CC1G_03014"/>
<accession>A8NS34</accession>
<organism evidence="2 3">
    <name type="scientific">Coprinopsis cinerea (strain Okayama-7 / 130 / ATCC MYA-4618 / FGSC 9003)</name>
    <name type="common">Inky cap fungus</name>
    <name type="synonym">Hormographiella aspergillata</name>
    <dbReference type="NCBI Taxonomy" id="240176"/>
    <lineage>
        <taxon>Eukaryota</taxon>
        <taxon>Fungi</taxon>
        <taxon>Dikarya</taxon>
        <taxon>Basidiomycota</taxon>
        <taxon>Agaricomycotina</taxon>
        <taxon>Agaricomycetes</taxon>
        <taxon>Agaricomycetidae</taxon>
        <taxon>Agaricales</taxon>
        <taxon>Agaricineae</taxon>
        <taxon>Psathyrellaceae</taxon>
        <taxon>Coprinopsis</taxon>
    </lineage>
</organism>
<evidence type="ECO:0000313" key="2">
    <source>
        <dbReference type="EMBL" id="EAU85991.2"/>
    </source>
</evidence>
<evidence type="ECO:0000256" key="1">
    <source>
        <dbReference type="SAM" id="MobiDB-lite"/>
    </source>
</evidence>
<dbReference type="InParanoid" id="A8NS34"/>
<comment type="caution">
    <text evidence="2">The sequence shown here is derived from an EMBL/GenBank/DDBJ whole genome shotgun (WGS) entry which is preliminary data.</text>
</comment>
<dbReference type="Proteomes" id="UP000001861">
    <property type="component" value="Unassembled WGS sequence"/>
</dbReference>